<protein>
    <submittedName>
        <fullName evidence="6 7">CDKN2A-interacting protein-like</fullName>
    </submittedName>
</protein>
<reference evidence="6 7" key="1">
    <citation type="submission" date="2025-05" db="UniProtKB">
        <authorList>
            <consortium name="RefSeq"/>
        </authorList>
    </citation>
    <scope>IDENTIFICATION</scope>
    <source>
        <tissue evidence="6 7">Muscle</tissue>
    </source>
</reference>
<dbReference type="PANTHER" id="PTHR48430">
    <property type="entry name" value="PARTNER OF XRN-2 PROTEIN 1"/>
    <property type="match status" value="1"/>
</dbReference>
<dbReference type="PROSITE" id="PS50137">
    <property type="entry name" value="DS_RBD"/>
    <property type="match status" value="1"/>
</dbReference>
<dbReference type="Gene3D" id="3.30.160.20">
    <property type="match status" value="1"/>
</dbReference>
<dbReference type="RefSeq" id="XP_022235409.1">
    <property type="nucleotide sequence ID" value="XM_022379701.1"/>
</dbReference>
<dbReference type="InterPro" id="IPR014720">
    <property type="entry name" value="dsRBD_dom"/>
</dbReference>
<organism evidence="5 6">
    <name type="scientific">Limulus polyphemus</name>
    <name type="common">Atlantic horseshoe crab</name>
    <dbReference type="NCBI Taxonomy" id="6850"/>
    <lineage>
        <taxon>Eukaryota</taxon>
        <taxon>Metazoa</taxon>
        <taxon>Ecdysozoa</taxon>
        <taxon>Arthropoda</taxon>
        <taxon>Chelicerata</taxon>
        <taxon>Merostomata</taxon>
        <taxon>Xiphosura</taxon>
        <taxon>Limulidae</taxon>
        <taxon>Limulus</taxon>
    </lineage>
</organism>
<evidence type="ECO:0000256" key="1">
    <source>
        <dbReference type="PROSITE-ProRule" id="PRU00266"/>
    </source>
</evidence>
<dbReference type="SUPFAM" id="SSF54768">
    <property type="entry name" value="dsRNA-binding domain-like"/>
    <property type="match status" value="1"/>
</dbReference>
<evidence type="ECO:0000313" key="9">
    <source>
        <dbReference type="RefSeq" id="XP_022235411.1"/>
    </source>
</evidence>
<name>A0ABM1BZW1_LIMPO</name>
<sequence length="437" mass="49149">MTDGKNFDVEAYRQPWESDEHWVMRREFLSTHSDKLPLSRLLCLAQVFVNVELLGCRYPAPVMRQVAELSKEINSAKELKDKRQERTQIHFVMADEAKRSQPVKGDKRKYSSVMTTSDENKTRKRLEKYNSSFLPSGSLGTINSSFVHDFVKHSSNKDKNVSGECGFKTSDSSKAMIVECVPPADRNSFLYSSQKDKTDLHKNGNLSKNKLGEERQSCLLSSKSNNKNNKSPVPGPSPLEQKFYQLAAIVKNEVTHQPNALQVIQVSVSKLHLNSIWVFDEVPGQNQGSPKYSCCLYIENVLVGNGEGKNKKLAKSKAYDNAVEKLQNPRFQVLSTDNKGQVILKLLASSFSPSSAEQSFVYSSDLNISQSGGIYNMLKQSSRHPGTYLDDFIVIDDLDINRSANEITVLMNTASFNRINISFNFSTAHNTVEHCIR</sequence>
<dbReference type="GeneID" id="106475644"/>
<dbReference type="InterPro" id="IPR021859">
    <property type="entry name" value="XTBD"/>
</dbReference>
<dbReference type="RefSeq" id="XP_022235410.1">
    <property type="nucleotide sequence ID" value="XM_022379702.1"/>
</dbReference>
<feature type="region of interest" description="Disordered" evidence="2">
    <location>
        <begin position="102"/>
        <end position="122"/>
    </location>
</feature>
<dbReference type="RefSeq" id="XP_013791778.2">
    <property type="nucleotide sequence ID" value="XM_013936324.2"/>
</dbReference>
<evidence type="ECO:0000256" key="2">
    <source>
        <dbReference type="SAM" id="MobiDB-lite"/>
    </source>
</evidence>
<evidence type="ECO:0000313" key="8">
    <source>
        <dbReference type="RefSeq" id="XP_022235410.1"/>
    </source>
</evidence>
<dbReference type="PROSITE" id="PS51827">
    <property type="entry name" value="XTBD"/>
    <property type="match status" value="1"/>
</dbReference>
<dbReference type="Pfam" id="PF11952">
    <property type="entry name" value="XTBD"/>
    <property type="match status" value="1"/>
</dbReference>
<accession>A0ABM1BZW1</accession>
<dbReference type="SMART" id="SM00358">
    <property type="entry name" value="DSRM"/>
    <property type="match status" value="1"/>
</dbReference>
<keyword evidence="5" id="KW-1185">Reference proteome</keyword>
<feature type="domain" description="XRN2-binding (XTBD)" evidence="4">
    <location>
        <begin position="9"/>
        <end position="95"/>
    </location>
</feature>
<evidence type="ECO:0000313" key="6">
    <source>
        <dbReference type="RefSeq" id="XP_013791778.2"/>
    </source>
</evidence>
<gene>
    <name evidence="6 7 8 9" type="primary">LOC106475644</name>
</gene>
<proteinExistence type="predicted"/>
<evidence type="ECO:0000313" key="5">
    <source>
        <dbReference type="Proteomes" id="UP000694941"/>
    </source>
</evidence>
<dbReference type="RefSeq" id="XP_022235411.1">
    <property type="nucleotide sequence ID" value="XM_022379703.1"/>
</dbReference>
<keyword evidence="1" id="KW-0694">RNA-binding</keyword>
<evidence type="ECO:0000259" key="4">
    <source>
        <dbReference type="PROSITE" id="PS51827"/>
    </source>
</evidence>
<dbReference type="Proteomes" id="UP000694941">
    <property type="component" value="Unplaced"/>
</dbReference>
<evidence type="ECO:0000259" key="3">
    <source>
        <dbReference type="PROSITE" id="PS50137"/>
    </source>
</evidence>
<dbReference type="PANTHER" id="PTHR48430:SF1">
    <property type="entry name" value="PARTNER OF XRN-2 PROTEIN 1"/>
    <property type="match status" value="1"/>
</dbReference>
<dbReference type="Pfam" id="PF00035">
    <property type="entry name" value="dsrm"/>
    <property type="match status" value="1"/>
</dbReference>
<feature type="domain" description="DRBM" evidence="3">
    <location>
        <begin position="289"/>
        <end position="328"/>
    </location>
</feature>
<evidence type="ECO:0000313" key="7">
    <source>
        <dbReference type="RefSeq" id="XP_022235409.1"/>
    </source>
</evidence>